<organism evidence="9">
    <name type="scientific">Musca domestica</name>
    <name type="common">House fly</name>
    <dbReference type="NCBI Taxonomy" id="7370"/>
    <lineage>
        <taxon>Eukaryota</taxon>
        <taxon>Metazoa</taxon>
        <taxon>Ecdysozoa</taxon>
        <taxon>Arthropoda</taxon>
        <taxon>Hexapoda</taxon>
        <taxon>Insecta</taxon>
        <taxon>Pterygota</taxon>
        <taxon>Neoptera</taxon>
        <taxon>Endopterygota</taxon>
        <taxon>Diptera</taxon>
        <taxon>Brachycera</taxon>
        <taxon>Muscomorpha</taxon>
        <taxon>Muscoidea</taxon>
        <taxon>Muscidae</taxon>
        <taxon>Musca</taxon>
    </lineage>
</organism>
<evidence type="ECO:0000313" key="9">
    <source>
        <dbReference type="EnsemblMetazoa" id="MDOA002364-PA"/>
    </source>
</evidence>
<dbReference type="VEuPathDB" id="VectorBase:MDOA002364"/>
<evidence type="ECO:0000256" key="1">
    <source>
        <dbReference type="ARBA" id="ARBA00004651"/>
    </source>
</evidence>
<dbReference type="GO" id="GO:0030425">
    <property type="term" value="C:dendrite"/>
    <property type="evidence" value="ECO:0007669"/>
    <property type="project" value="TreeGrafter"/>
</dbReference>
<evidence type="ECO:0000256" key="7">
    <source>
        <dbReference type="ARBA" id="ARBA00023224"/>
    </source>
</evidence>
<dbReference type="GO" id="GO:0007165">
    <property type="term" value="P:signal transduction"/>
    <property type="evidence" value="ECO:0007669"/>
    <property type="project" value="UniProtKB-KW"/>
</dbReference>
<dbReference type="PANTHER" id="PTHR21143:SF133">
    <property type="entry name" value="GUSTATORY AND PHEROMONE RECEPTOR 32A-RELATED"/>
    <property type="match status" value="1"/>
</dbReference>
<dbReference type="eggNOG" id="ENOG502T2WN">
    <property type="taxonomic scope" value="Eukaryota"/>
</dbReference>
<evidence type="ECO:0000256" key="4">
    <source>
        <dbReference type="ARBA" id="ARBA00022989"/>
    </source>
</evidence>
<dbReference type="EnsemblMetazoa" id="MDOA002364-RA">
    <property type="protein sequence ID" value="MDOA002364-PA"/>
    <property type="gene ID" value="MDOA002364"/>
</dbReference>
<reference evidence="9" key="1">
    <citation type="submission" date="2020-05" db="UniProtKB">
        <authorList>
            <consortium name="EnsemblMetazoa"/>
        </authorList>
    </citation>
    <scope>IDENTIFICATION</scope>
    <source>
        <strain evidence="9">Aabys</strain>
    </source>
</reference>
<keyword evidence="6 8" id="KW-0675">Receptor</keyword>
<name>A0A1I8M8M4_MUSDO</name>
<keyword evidence="4 8" id="KW-1133">Transmembrane helix</keyword>
<dbReference type="InterPro" id="IPR013604">
    <property type="entry name" value="7TM_chemorcpt"/>
</dbReference>
<keyword evidence="5 8" id="KW-0472">Membrane</keyword>
<accession>A0A1I8M8M4</accession>
<dbReference type="AlphaFoldDB" id="A0A1I8M8M4"/>
<keyword evidence="3 8" id="KW-0812">Transmembrane</keyword>
<evidence type="ECO:0000256" key="6">
    <source>
        <dbReference type="ARBA" id="ARBA00023170"/>
    </source>
</evidence>
<feature type="transmembrane region" description="Helical" evidence="8">
    <location>
        <begin position="344"/>
        <end position="370"/>
    </location>
</feature>
<evidence type="ECO:0000256" key="3">
    <source>
        <dbReference type="ARBA" id="ARBA00022692"/>
    </source>
</evidence>
<dbReference type="GO" id="GO:0050909">
    <property type="term" value="P:sensory perception of taste"/>
    <property type="evidence" value="ECO:0007669"/>
    <property type="project" value="InterPro"/>
</dbReference>
<feature type="transmembrane region" description="Helical" evidence="8">
    <location>
        <begin position="64"/>
        <end position="86"/>
    </location>
</feature>
<dbReference type="GO" id="GO:0043025">
    <property type="term" value="C:neuronal cell body"/>
    <property type="evidence" value="ECO:0007669"/>
    <property type="project" value="TreeGrafter"/>
</dbReference>
<dbReference type="GO" id="GO:0008049">
    <property type="term" value="P:male courtship behavior"/>
    <property type="evidence" value="ECO:0007669"/>
    <property type="project" value="TreeGrafter"/>
</dbReference>
<sequence length="413" mass="47607">METLGSIVRAALMFLILICGLYPITRFPWVTLLLRIGLLVWLFVNVFLMFYLRMNGRDTSIGGLVGTASFVCNGITNIIIILESMLHDNHAKIMHQLEDEIFYIFKRHFHKRIEELEKLRHKMSKEILAIFCIELICIGFKLWINAISSIQPVFWQAFPTSVSLRVRYIQIIAIVIKFNGHGEIFKHYLKLSTTDKTPSNAVGLWQPYKDEEYAQLNARRLIYLRIWEMFKSLNDAFGWSILYLFITSFFDIVCNCYWTFTAGYKGQVFHKYVFNGATSISLSSLVITLFYYTDTSYKNSRYIGCLISKLVKQPLGNKRYNDLVSEFSVQTLHQRFIVTAKEFFALNLGLLGSMVAAIVTYLVILIQFMFTEKSNGDSKISSSKLETTTIANTLLFTTSAVNSTILDMFENNN</sequence>
<comment type="function">
    <text evidence="8">Gustatory receptor which mediates acceptance or avoidance behavior, depending on its substrates.</text>
</comment>
<keyword evidence="7 8" id="KW-0807">Transducer</keyword>
<dbReference type="VEuPathDB" id="VectorBase:MDOMA2_020374"/>
<keyword evidence="2 8" id="KW-1003">Cell membrane</keyword>
<feature type="transmembrane region" description="Helical" evidence="8">
    <location>
        <begin position="32"/>
        <end position="52"/>
    </location>
</feature>
<evidence type="ECO:0000256" key="2">
    <source>
        <dbReference type="ARBA" id="ARBA00022475"/>
    </source>
</evidence>
<feature type="transmembrane region" description="Helical" evidence="8">
    <location>
        <begin position="237"/>
        <end position="260"/>
    </location>
</feature>
<dbReference type="PANTHER" id="PTHR21143">
    <property type="entry name" value="INVERTEBRATE GUSTATORY RECEPTOR"/>
    <property type="match status" value="1"/>
</dbReference>
<feature type="transmembrane region" description="Helical" evidence="8">
    <location>
        <begin position="6"/>
        <end position="25"/>
    </location>
</feature>
<dbReference type="Pfam" id="PF08395">
    <property type="entry name" value="7tm_7"/>
    <property type="match status" value="1"/>
</dbReference>
<evidence type="ECO:0000256" key="8">
    <source>
        <dbReference type="RuleBase" id="RU363108"/>
    </source>
</evidence>
<dbReference type="GO" id="GO:0005886">
    <property type="term" value="C:plasma membrane"/>
    <property type="evidence" value="ECO:0007669"/>
    <property type="project" value="UniProtKB-SubCell"/>
</dbReference>
<evidence type="ECO:0000256" key="5">
    <source>
        <dbReference type="ARBA" id="ARBA00023136"/>
    </source>
</evidence>
<comment type="similarity">
    <text evidence="8">Belongs to the insect chemoreceptor superfamily. Gustatory receptor (GR) family.</text>
</comment>
<dbReference type="GO" id="GO:0007635">
    <property type="term" value="P:chemosensory behavior"/>
    <property type="evidence" value="ECO:0007669"/>
    <property type="project" value="TreeGrafter"/>
</dbReference>
<proteinExistence type="inferred from homology"/>
<comment type="subcellular location">
    <subcellularLocation>
        <location evidence="1 8">Cell membrane</location>
        <topology evidence="1 8">Multi-pass membrane protein</topology>
    </subcellularLocation>
</comment>
<feature type="transmembrane region" description="Helical" evidence="8">
    <location>
        <begin position="127"/>
        <end position="144"/>
    </location>
</feature>
<feature type="transmembrane region" description="Helical" evidence="8">
    <location>
        <begin position="272"/>
        <end position="292"/>
    </location>
</feature>
<dbReference type="GO" id="GO:0030424">
    <property type="term" value="C:axon"/>
    <property type="evidence" value="ECO:0007669"/>
    <property type="project" value="TreeGrafter"/>
</dbReference>
<protein>
    <recommendedName>
        <fullName evidence="8">Gustatory receptor</fullName>
    </recommendedName>
</protein>